<name>B9S6J3_RICCO</name>
<evidence type="ECO:0000313" key="1">
    <source>
        <dbReference type="EMBL" id="EEF40883.1"/>
    </source>
</evidence>
<dbReference type="EMBL" id="EQ973879">
    <property type="protein sequence ID" value="EEF40883.1"/>
    <property type="molecule type" value="Genomic_DNA"/>
</dbReference>
<dbReference type="AlphaFoldDB" id="B9S6J3"/>
<dbReference type="STRING" id="3988.B9S6J3"/>
<dbReference type="PANTHER" id="PTHR34050">
    <property type="entry name" value="DNA REPAIR RAD52-LIKE PROTEIN 2, CHLOROPLASTIC"/>
    <property type="match status" value="1"/>
</dbReference>
<dbReference type="PANTHER" id="PTHR34050:SF1">
    <property type="entry name" value="DNA REPAIR RAD52-LIKE PROTEIN 1, MITOCHONDRIAL"/>
    <property type="match status" value="1"/>
</dbReference>
<sequence>MEFEIQKNGCLKIYRESRGTASVDDLGYEDDVQKAEAMAFRRACARFGLGRGLTFDLPRDCIAFVLVASKTIRKY</sequence>
<evidence type="ECO:0000313" key="2">
    <source>
        <dbReference type="Proteomes" id="UP000008311"/>
    </source>
</evidence>
<dbReference type="Proteomes" id="UP000008311">
    <property type="component" value="Unassembled WGS sequence"/>
</dbReference>
<dbReference type="GO" id="GO:0000724">
    <property type="term" value="P:double-strand break repair via homologous recombination"/>
    <property type="evidence" value="ECO:0007669"/>
    <property type="project" value="InterPro"/>
</dbReference>
<protein>
    <submittedName>
        <fullName evidence="1">Uncharacterized protein</fullName>
    </submittedName>
</protein>
<keyword evidence="2" id="KW-1185">Reference proteome</keyword>
<dbReference type="InterPro" id="IPR037489">
    <property type="entry name" value="RAD52-like"/>
</dbReference>
<gene>
    <name evidence="1" type="ORF">RCOM_0537190</name>
</gene>
<dbReference type="GO" id="GO:0003677">
    <property type="term" value="F:DNA binding"/>
    <property type="evidence" value="ECO:0007669"/>
    <property type="project" value="InterPro"/>
</dbReference>
<dbReference type="InParanoid" id="B9S6J3"/>
<accession>B9S6J3</accession>
<proteinExistence type="predicted"/>
<organism evidence="1 2">
    <name type="scientific">Ricinus communis</name>
    <name type="common">Castor bean</name>
    <dbReference type="NCBI Taxonomy" id="3988"/>
    <lineage>
        <taxon>Eukaryota</taxon>
        <taxon>Viridiplantae</taxon>
        <taxon>Streptophyta</taxon>
        <taxon>Embryophyta</taxon>
        <taxon>Tracheophyta</taxon>
        <taxon>Spermatophyta</taxon>
        <taxon>Magnoliopsida</taxon>
        <taxon>eudicotyledons</taxon>
        <taxon>Gunneridae</taxon>
        <taxon>Pentapetalae</taxon>
        <taxon>rosids</taxon>
        <taxon>fabids</taxon>
        <taxon>Malpighiales</taxon>
        <taxon>Euphorbiaceae</taxon>
        <taxon>Acalyphoideae</taxon>
        <taxon>Acalypheae</taxon>
        <taxon>Ricinus</taxon>
    </lineage>
</organism>
<reference evidence="2" key="1">
    <citation type="journal article" date="2010" name="Nat. Biotechnol.">
        <title>Draft genome sequence of the oilseed species Ricinus communis.</title>
        <authorList>
            <person name="Chan A.P."/>
            <person name="Crabtree J."/>
            <person name="Zhao Q."/>
            <person name="Lorenzi H."/>
            <person name="Orvis J."/>
            <person name="Puiu D."/>
            <person name="Melake-Berhan A."/>
            <person name="Jones K.M."/>
            <person name="Redman J."/>
            <person name="Chen G."/>
            <person name="Cahoon E.B."/>
            <person name="Gedil M."/>
            <person name="Stanke M."/>
            <person name="Haas B.J."/>
            <person name="Wortman J.R."/>
            <person name="Fraser-Liggett C.M."/>
            <person name="Ravel J."/>
            <person name="Rabinowicz P.D."/>
        </authorList>
    </citation>
    <scope>NUCLEOTIDE SEQUENCE [LARGE SCALE GENOMIC DNA]</scope>
    <source>
        <strain evidence="2">cv. Hale</strain>
    </source>
</reference>